<evidence type="ECO:0000313" key="2">
    <source>
        <dbReference type="EMBL" id="PNY28641.1"/>
    </source>
</evidence>
<reference evidence="2 3" key="1">
    <citation type="submission" date="2017-08" db="EMBL/GenBank/DDBJ databases">
        <title>Harnessing the power of phylogenomics to disentangle the directionality and signatures of interkingdom host jumping in the parasitic fungal genus Tolypocladium.</title>
        <authorList>
            <person name="Quandt C.A."/>
            <person name="Patterson W."/>
            <person name="Spatafora J.W."/>
        </authorList>
    </citation>
    <scope>NUCLEOTIDE SEQUENCE [LARGE SCALE GENOMIC DNA]</scope>
    <source>
        <strain evidence="2 3">CBS 113982</strain>
    </source>
</reference>
<feature type="compositionally biased region" description="Low complexity" evidence="1">
    <location>
        <begin position="7"/>
        <end position="16"/>
    </location>
</feature>
<name>A0A2K3QM88_9HYPO</name>
<sequence>MMVDDGASSASALVAHSLRHPQNSGRGAKSTLPGSSPPAEQAARHPAMSPPPSFGIDPPRPPREGLEGVLGRAPARRGWRATQQEQRQFALLEVALALNKVGERDGPRFDPAAILAGGEPFWPATAGADEPVPVRNPGMVLPSESSESLVMSPCSSKAKDEDVAEVRFHEAVVQASSLKAVSTTASHTTASHTTAKRWYIKVKKDLESRLKPKSRKEVAALPSTASAGCI</sequence>
<comment type="caution">
    <text evidence="2">The sequence shown here is derived from an EMBL/GenBank/DDBJ whole genome shotgun (WGS) entry which is preliminary data.</text>
</comment>
<dbReference type="Proteomes" id="UP000236621">
    <property type="component" value="Unassembled WGS sequence"/>
</dbReference>
<dbReference type="EMBL" id="NRSZ01000231">
    <property type="protein sequence ID" value="PNY28641.1"/>
    <property type="molecule type" value="Genomic_DNA"/>
</dbReference>
<accession>A0A2K3QM88</accession>
<protein>
    <submittedName>
        <fullName evidence="2">Uncharacterized protein</fullName>
    </submittedName>
</protein>
<organism evidence="2 3">
    <name type="scientific">Tolypocladium capitatum</name>
    <dbReference type="NCBI Taxonomy" id="45235"/>
    <lineage>
        <taxon>Eukaryota</taxon>
        <taxon>Fungi</taxon>
        <taxon>Dikarya</taxon>
        <taxon>Ascomycota</taxon>
        <taxon>Pezizomycotina</taxon>
        <taxon>Sordariomycetes</taxon>
        <taxon>Hypocreomycetidae</taxon>
        <taxon>Hypocreales</taxon>
        <taxon>Ophiocordycipitaceae</taxon>
        <taxon>Tolypocladium</taxon>
    </lineage>
</organism>
<proteinExistence type="predicted"/>
<evidence type="ECO:0000256" key="1">
    <source>
        <dbReference type="SAM" id="MobiDB-lite"/>
    </source>
</evidence>
<keyword evidence="3" id="KW-1185">Reference proteome</keyword>
<feature type="region of interest" description="Disordered" evidence="1">
    <location>
        <begin position="1"/>
        <end position="68"/>
    </location>
</feature>
<dbReference type="OrthoDB" id="3648773at2759"/>
<dbReference type="AlphaFoldDB" id="A0A2K3QM88"/>
<evidence type="ECO:0000313" key="3">
    <source>
        <dbReference type="Proteomes" id="UP000236621"/>
    </source>
</evidence>
<gene>
    <name evidence="2" type="ORF">TCAP_01434</name>
</gene>